<name>A0A563EQ70_9PSEU</name>
<dbReference type="OrthoDB" id="529288at2"/>
<gene>
    <name evidence="2" type="ORF">FKR81_23705</name>
</gene>
<keyword evidence="3" id="KW-1185">Reference proteome</keyword>
<dbReference type="Pfam" id="PF09860">
    <property type="entry name" value="DUF2087"/>
    <property type="match status" value="1"/>
</dbReference>
<dbReference type="InterPro" id="IPR018656">
    <property type="entry name" value="DUF2087"/>
</dbReference>
<evidence type="ECO:0000259" key="1">
    <source>
        <dbReference type="Pfam" id="PF09860"/>
    </source>
</evidence>
<protein>
    <submittedName>
        <fullName evidence="2">DUF2087 domain-containing protein</fullName>
    </submittedName>
</protein>
<feature type="domain" description="DUF2087" evidence="1">
    <location>
        <begin position="88"/>
        <end position="158"/>
    </location>
</feature>
<organism evidence="2 3">
    <name type="scientific">Lentzea tibetensis</name>
    <dbReference type="NCBI Taxonomy" id="2591470"/>
    <lineage>
        <taxon>Bacteria</taxon>
        <taxon>Bacillati</taxon>
        <taxon>Actinomycetota</taxon>
        <taxon>Actinomycetes</taxon>
        <taxon>Pseudonocardiales</taxon>
        <taxon>Pseudonocardiaceae</taxon>
        <taxon>Lentzea</taxon>
    </lineage>
</organism>
<dbReference type="AlphaFoldDB" id="A0A563EQ70"/>
<comment type="caution">
    <text evidence="2">The sequence shown here is derived from an EMBL/GenBank/DDBJ whole genome shotgun (WGS) entry which is preliminary data.</text>
</comment>
<dbReference type="InterPro" id="IPR036388">
    <property type="entry name" value="WH-like_DNA-bd_sf"/>
</dbReference>
<dbReference type="Gene3D" id="1.10.10.10">
    <property type="entry name" value="Winged helix-like DNA-binding domain superfamily/Winged helix DNA-binding domain"/>
    <property type="match status" value="1"/>
</dbReference>
<reference evidence="2 3" key="1">
    <citation type="submission" date="2019-07" db="EMBL/GenBank/DDBJ databases">
        <title>Lentzea xizangensis sp. nov., isolated from Qinghai-Tibetan Plateau Soils.</title>
        <authorList>
            <person name="Huang J."/>
        </authorList>
    </citation>
    <scope>NUCLEOTIDE SEQUENCE [LARGE SCALE GENOMIC DNA]</scope>
    <source>
        <strain evidence="2 3">FXJ1.1311</strain>
    </source>
</reference>
<evidence type="ECO:0000313" key="3">
    <source>
        <dbReference type="Proteomes" id="UP000316639"/>
    </source>
</evidence>
<proteinExistence type="predicted"/>
<dbReference type="RefSeq" id="WP_146354490.1">
    <property type="nucleotide sequence ID" value="NZ_VOBR01000015.1"/>
</dbReference>
<accession>A0A563EQ70</accession>
<dbReference type="Proteomes" id="UP000316639">
    <property type="component" value="Unassembled WGS sequence"/>
</dbReference>
<evidence type="ECO:0000313" key="2">
    <source>
        <dbReference type="EMBL" id="TWP49546.1"/>
    </source>
</evidence>
<dbReference type="EMBL" id="VOBR01000015">
    <property type="protein sequence ID" value="TWP49546.1"/>
    <property type="molecule type" value="Genomic_DNA"/>
</dbReference>
<sequence>MTSASVVRLLAEPARLRVFAAVALGARTPADVAAATGLSAREVATALQKLMAGELIVDGLAVRDFKELIEREPAAPAGPLHPFVAGDRLVTLPVSFERRRVVLAHVVSRAFSPDVAYTEPEVNEALRAWCDGGEIDHVTVRRYLVDLRLLTRADGVYRLGRVAADETQQPVL</sequence>